<evidence type="ECO:0000313" key="6">
    <source>
        <dbReference type="Proteomes" id="UP001497525"/>
    </source>
</evidence>
<dbReference type="PANTHER" id="PTHR23166">
    <property type="entry name" value="FILAMIN/GPBP-INTERACTING PROTEIN"/>
    <property type="match status" value="1"/>
</dbReference>
<feature type="region of interest" description="Disordered" evidence="3">
    <location>
        <begin position="479"/>
        <end position="674"/>
    </location>
</feature>
<feature type="compositionally biased region" description="Polar residues" evidence="3">
    <location>
        <begin position="605"/>
        <end position="618"/>
    </location>
</feature>
<feature type="region of interest" description="Disordered" evidence="3">
    <location>
        <begin position="235"/>
        <end position="273"/>
    </location>
</feature>
<reference evidence="5" key="1">
    <citation type="submission" date="2024-06" db="EMBL/GenBank/DDBJ databases">
        <authorList>
            <person name="Liu X."/>
            <person name="Lenzi L."/>
            <person name="Haldenby T S."/>
            <person name="Uol C."/>
        </authorList>
    </citation>
    <scope>NUCLEOTIDE SEQUENCE</scope>
</reference>
<evidence type="ECO:0000313" key="5">
    <source>
        <dbReference type="EMBL" id="CAL5137069.1"/>
    </source>
</evidence>
<feature type="compositionally biased region" description="Polar residues" evidence="3">
    <location>
        <begin position="488"/>
        <end position="508"/>
    </location>
</feature>
<name>A0AAV2TLG1_CALDB</name>
<dbReference type="InterPro" id="IPR050719">
    <property type="entry name" value="Cortactin-Actin_Reg"/>
</dbReference>
<feature type="domain" description="Cortactin-binding protein-2 N-terminal" evidence="4">
    <location>
        <begin position="17"/>
        <end position="210"/>
    </location>
</feature>
<feature type="region of interest" description="Disordered" evidence="3">
    <location>
        <begin position="317"/>
        <end position="466"/>
    </location>
</feature>
<feature type="compositionally biased region" description="Low complexity" evidence="3">
    <location>
        <begin position="561"/>
        <end position="576"/>
    </location>
</feature>
<feature type="coiled-coil region" evidence="2">
    <location>
        <begin position="99"/>
        <end position="179"/>
    </location>
</feature>
<feature type="compositionally biased region" description="Basic and acidic residues" evidence="3">
    <location>
        <begin position="263"/>
        <end position="272"/>
    </location>
</feature>
<comment type="caution">
    <text evidence="5">The sequence shown here is derived from an EMBL/GenBank/DDBJ whole genome shotgun (WGS) entry which is preliminary data.</text>
</comment>
<dbReference type="InterPro" id="IPR019131">
    <property type="entry name" value="Cortactin-binding_p2_N"/>
</dbReference>
<dbReference type="EMBL" id="CAXLJL010000378">
    <property type="protein sequence ID" value="CAL5137069.1"/>
    <property type="molecule type" value="Genomic_DNA"/>
</dbReference>
<feature type="compositionally biased region" description="Low complexity" evidence="3">
    <location>
        <begin position="407"/>
        <end position="449"/>
    </location>
</feature>
<evidence type="ECO:0000256" key="2">
    <source>
        <dbReference type="SAM" id="Coils"/>
    </source>
</evidence>
<dbReference type="Proteomes" id="UP001497525">
    <property type="component" value="Unassembled WGS sequence"/>
</dbReference>
<feature type="compositionally biased region" description="Pro residues" evidence="3">
    <location>
        <begin position="450"/>
        <end position="459"/>
    </location>
</feature>
<organism evidence="5 6">
    <name type="scientific">Calicophoron daubneyi</name>
    <name type="common">Rumen fluke</name>
    <name type="synonym">Paramphistomum daubneyi</name>
    <dbReference type="NCBI Taxonomy" id="300641"/>
    <lineage>
        <taxon>Eukaryota</taxon>
        <taxon>Metazoa</taxon>
        <taxon>Spiralia</taxon>
        <taxon>Lophotrochozoa</taxon>
        <taxon>Platyhelminthes</taxon>
        <taxon>Trematoda</taxon>
        <taxon>Digenea</taxon>
        <taxon>Plagiorchiida</taxon>
        <taxon>Pronocephalata</taxon>
        <taxon>Paramphistomoidea</taxon>
        <taxon>Paramphistomidae</taxon>
        <taxon>Calicophoron</taxon>
    </lineage>
</organism>
<sequence length="674" mass="72971">MNSSVNEDSSKVSKSVEKEDLLRLLACLQSELEARELVINSLKVSKVNCRAKYGVAGFDEPKSGAFSDPFRALHRDSLVAPSSSSNSEAGLKPLYDTQLAQLENLIASQRHAQEKMRQQFAAMEKKYLKARGELEEERKKHERDAAQGDDVLVMLEKERERLRSEIEYEKSQSRRLEKELKRVIISWREQNILLRKHKNIAVSVIKERRRLLSELAREQKRVVDLEAILDKHAPNACSSSCPGQGNSEVPDSRLKVPTTSGGDEPKHTECSTKESASCSELAKECAQLRVSLTEEILSKKYLQAKFEKLQRDYQKLVSEPKPSANTAGSLPPNDTSISVDSSAHGVTTDHLSDLICPHRLKPNPPMRRSSEVSNTGLNATVKTSTGQNFNGLANSGDTTLQAPLPVGPSDTTSPPSPTVSTVSVTSPLTVTLPSNTASSPTSSSSRSSTPSPPPPPPPVQLHYPYPGMQSHLLHAQARTVSGPPPFLPSTSGGRSISTCAGHTPTLPSTKPRGLFSHVSHQSSPPYQPPYSPASQSVNRLPQSTPQAGRGIASRKPTTVNLQQQQSQPQQLGSSSPNFHHPYPVSSYGSGQTKASPTGTPHFVQYPNSNQHPHPSSTGAHHFPAYPSNRQHVSMPANPVHPNVRPSRSSVPSSPAGLSSGNAALGTGHICINGK</sequence>
<feature type="compositionally biased region" description="Low complexity" evidence="3">
    <location>
        <begin position="639"/>
        <end position="654"/>
    </location>
</feature>
<accession>A0AAV2TLG1</accession>
<feature type="compositionally biased region" description="Polar residues" evidence="3">
    <location>
        <begin position="236"/>
        <end position="249"/>
    </location>
</feature>
<dbReference type="PANTHER" id="PTHR23166:SF5">
    <property type="entry name" value="CTTNBP2 N-TERMINAL-LIKE PROTEIN"/>
    <property type="match status" value="1"/>
</dbReference>
<evidence type="ECO:0000259" key="4">
    <source>
        <dbReference type="Pfam" id="PF09727"/>
    </source>
</evidence>
<proteinExistence type="predicted"/>
<evidence type="ECO:0000256" key="1">
    <source>
        <dbReference type="ARBA" id="ARBA00023054"/>
    </source>
</evidence>
<evidence type="ECO:0000256" key="3">
    <source>
        <dbReference type="SAM" id="MobiDB-lite"/>
    </source>
</evidence>
<feature type="compositionally biased region" description="Polar residues" evidence="3">
    <location>
        <begin position="586"/>
        <end position="598"/>
    </location>
</feature>
<gene>
    <name evidence="5" type="ORF">CDAUBV1_LOCUS11342</name>
</gene>
<feature type="compositionally biased region" description="Polar residues" evidence="3">
    <location>
        <begin position="323"/>
        <end position="345"/>
    </location>
</feature>
<keyword evidence="1 2" id="KW-0175">Coiled coil</keyword>
<protein>
    <recommendedName>
        <fullName evidence="4">Cortactin-binding protein-2 N-terminal domain-containing protein</fullName>
    </recommendedName>
</protein>
<dbReference type="Pfam" id="PF09727">
    <property type="entry name" value="CortBP2"/>
    <property type="match status" value="1"/>
</dbReference>
<dbReference type="AlphaFoldDB" id="A0AAV2TLG1"/>
<feature type="compositionally biased region" description="Polar residues" evidence="3">
    <location>
        <begin position="371"/>
        <end position="401"/>
    </location>
</feature>